<dbReference type="EMBL" id="AP024480">
    <property type="protein sequence ID" value="BCS82186.1"/>
    <property type="molecule type" value="Genomic_DNA"/>
</dbReference>
<proteinExistence type="predicted"/>
<feature type="domain" description="Sporulation stage II protein D amidase enhancer LytB N-terminal" evidence="1">
    <location>
        <begin position="220"/>
        <end position="313"/>
    </location>
</feature>
<protein>
    <recommendedName>
        <fullName evidence="1">Sporulation stage II protein D amidase enhancer LytB N-terminal domain-containing protein</fullName>
    </recommendedName>
</protein>
<accession>A0ABN6E9I4</accession>
<dbReference type="RefSeq" id="WP_207179580.1">
    <property type="nucleotide sequence ID" value="NZ_AP024480.1"/>
</dbReference>
<sequence length="580" mass="64754">MVKKLLCGAVAIVFFVVFSSINILPAFSQSQIPEWIRIGVFYADTYKKSSPVDFVKIEAKGSLFLAISDDKNFITISNTQKNSLTVSKDVYKKNGQEGPNYHVAVGRYISYKTAENSLKSFSSFKDAFVGFVNGGYSILIGCFDNINDANKLAAKLSGATIYSSETMVLVKDESGKVIFGFDGQNTKFLMLIPQKQNGIERIKIGSRWFRGRAEFKRIKSSDMTVINVTRLEEYLYGVIRMEIDPLWPVEAVKAFAVIARTYAVRNLGRHLSIGFDLCPTDHCQVYGGAVDGTYGEKQAISAVDATRGEIITYKGNPIDAVYFSSTGGIPTEDSENVWRYPIEYLRSVDNSKEAKNSKSSWLFQFTKDEIKNMLKKKNIDIGDILDVQVVEYTKAGRVLRLKIIGTQGEYECQKEATRLLFGLYSQAYTITTDADVAVVDSRGKVKKVRISGQKILFEDGSVKRAVVAGQKQNFEETEKLLPQTAESVYLSIYDEVYQSESFGGIETEGQTYSQQYIDVVNPDGSIDKVPLVPTTYTFNGKGWGHGVGMSQWGAKGLAESGYNYKQIIKHYYTGVEIEKR</sequence>
<dbReference type="PANTHER" id="PTHR30032:SF4">
    <property type="entry name" value="AMIDASE ENHANCER"/>
    <property type="match status" value="1"/>
</dbReference>
<gene>
    <name evidence="2" type="ORF">CaldiYA01_21460</name>
</gene>
<reference evidence="2 3" key="1">
    <citation type="submission" date="2021-02" db="EMBL/GenBank/DDBJ databases">
        <title>Nitrogen-fixing ability and nitrogen fixation related genes of thermophilic fermentative bacteria in the genus Caldicellulosiruptor.</title>
        <authorList>
            <person name="Chen Y."/>
            <person name="Nishihara A."/>
            <person name="Haruta S."/>
        </authorList>
    </citation>
    <scope>NUCLEOTIDE SEQUENCE [LARGE SCALE GENOMIC DNA]</scope>
    <source>
        <strain evidence="2 3">YA01</strain>
    </source>
</reference>
<keyword evidence="3" id="KW-1185">Reference proteome</keyword>
<evidence type="ECO:0000259" key="1">
    <source>
        <dbReference type="Pfam" id="PF08486"/>
    </source>
</evidence>
<dbReference type="InterPro" id="IPR013486">
    <property type="entry name" value="SpoIID/LytB"/>
</dbReference>
<dbReference type="Proteomes" id="UP000663623">
    <property type="component" value="Chromosome"/>
</dbReference>
<dbReference type="NCBIfam" id="TIGR02669">
    <property type="entry name" value="SpoIID_LytB"/>
    <property type="match status" value="1"/>
</dbReference>
<dbReference type="InterPro" id="IPR051922">
    <property type="entry name" value="Bact_Sporulation_Assoc"/>
</dbReference>
<dbReference type="InterPro" id="IPR013693">
    <property type="entry name" value="SpoIID/LytB_N"/>
</dbReference>
<name>A0ABN6E9I4_9FIRM</name>
<dbReference type="Pfam" id="PF08486">
    <property type="entry name" value="SpoIID"/>
    <property type="match status" value="1"/>
</dbReference>
<evidence type="ECO:0000313" key="2">
    <source>
        <dbReference type="EMBL" id="BCS82186.1"/>
    </source>
</evidence>
<dbReference type="PANTHER" id="PTHR30032">
    <property type="entry name" value="N-ACETYLMURAMOYL-L-ALANINE AMIDASE-RELATED"/>
    <property type="match status" value="1"/>
</dbReference>
<evidence type="ECO:0000313" key="3">
    <source>
        <dbReference type="Proteomes" id="UP000663623"/>
    </source>
</evidence>
<organism evidence="2 3">
    <name type="scientific">Caldicellulosiruptor diazotrophicus</name>
    <dbReference type="NCBI Taxonomy" id="2806205"/>
    <lineage>
        <taxon>Bacteria</taxon>
        <taxon>Bacillati</taxon>
        <taxon>Bacillota</taxon>
        <taxon>Bacillota incertae sedis</taxon>
        <taxon>Caldicellulosiruptorales</taxon>
        <taxon>Caldicellulosiruptoraceae</taxon>
        <taxon>Caldicellulosiruptor</taxon>
    </lineage>
</organism>